<dbReference type="InterPro" id="IPR011032">
    <property type="entry name" value="GroES-like_sf"/>
</dbReference>
<dbReference type="EC" id="1.6.5.5" evidence="4"/>
<dbReference type="RefSeq" id="WP_184780717.1">
    <property type="nucleotide sequence ID" value="NZ_JACHMG010000001.1"/>
</dbReference>
<evidence type="ECO:0000259" key="3">
    <source>
        <dbReference type="SMART" id="SM00829"/>
    </source>
</evidence>
<dbReference type="Gene3D" id="3.40.50.720">
    <property type="entry name" value="NAD(P)-binding Rossmann-like Domain"/>
    <property type="match status" value="1"/>
</dbReference>
<keyword evidence="1" id="KW-0521">NADP</keyword>
<dbReference type="CDD" id="cd08253">
    <property type="entry name" value="zeta_crystallin"/>
    <property type="match status" value="1"/>
</dbReference>
<dbReference type="Pfam" id="PF00107">
    <property type="entry name" value="ADH_zinc_N"/>
    <property type="match status" value="1"/>
</dbReference>
<keyword evidence="4" id="KW-0560">Oxidoreductase</keyword>
<dbReference type="InterPro" id="IPR036291">
    <property type="entry name" value="NAD(P)-bd_dom_sf"/>
</dbReference>
<evidence type="ECO:0000313" key="4">
    <source>
        <dbReference type="EMBL" id="MBB4685740.1"/>
    </source>
</evidence>
<evidence type="ECO:0000256" key="1">
    <source>
        <dbReference type="ARBA" id="ARBA00022857"/>
    </source>
</evidence>
<feature type="domain" description="Enoyl reductase (ER)" evidence="3">
    <location>
        <begin position="10"/>
        <end position="333"/>
    </location>
</feature>
<proteinExistence type="predicted"/>
<dbReference type="SMART" id="SM00829">
    <property type="entry name" value="PKS_ER"/>
    <property type="match status" value="1"/>
</dbReference>
<evidence type="ECO:0000256" key="2">
    <source>
        <dbReference type="SAM" id="MobiDB-lite"/>
    </source>
</evidence>
<dbReference type="Proteomes" id="UP000581769">
    <property type="component" value="Unassembled WGS sequence"/>
</dbReference>
<dbReference type="AlphaFoldDB" id="A0A840IV39"/>
<dbReference type="GO" id="GO:0003960">
    <property type="term" value="F:quinone reductase (NADPH) activity"/>
    <property type="evidence" value="ECO:0007669"/>
    <property type="project" value="UniProtKB-EC"/>
</dbReference>
<reference evidence="4 5" key="1">
    <citation type="submission" date="2020-08" db="EMBL/GenBank/DDBJ databases">
        <title>Sequencing the genomes of 1000 actinobacteria strains.</title>
        <authorList>
            <person name="Klenk H.-P."/>
        </authorList>
    </citation>
    <scope>NUCLEOTIDE SEQUENCE [LARGE SCALE GENOMIC DNA]</scope>
    <source>
        <strain evidence="4 5">DSM 45859</strain>
    </source>
</reference>
<gene>
    <name evidence="4" type="ORF">BJY18_003225</name>
</gene>
<organism evidence="4 5">
    <name type="scientific">Amycolatopsis jiangsuensis</name>
    <dbReference type="NCBI Taxonomy" id="1181879"/>
    <lineage>
        <taxon>Bacteria</taxon>
        <taxon>Bacillati</taxon>
        <taxon>Actinomycetota</taxon>
        <taxon>Actinomycetes</taxon>
        <taxon>Pseudonocardiales</taxon>
        <taxon>Pseudonocardiaceae</taxon>
        <taxon>Amycolatopsis</taxon>
    </lineage>
</organism>
<dbReference type="Gene3D" id="3.90.180.10">
    <property type="entry name" value="Medium-chain alcohol dehydrogenases, catalytic domain"/>
    <property type="match status" value="1"/>
</dbReference>
<dbReference type="InterPro" id="IPR020843">
    <property type="entry name" value="ER"/>
</dbReference>
<comment type="caution">
    <text evidence="4">The sequence shown here is derived from an EMBL/GenBank/DDBJ whole genome shotgun (WGS) entry which is preliminary data.</text>
</comment>
<accession>A0A840IV39</accession>
<dbReference type="SUPFAM" id="SSF50129">
    <property type="entry name" value="GroES-like"/>
    <property type="match status" value="1"/>
</dbReference>
<dbReference type="PANTHER" id="PTHR44154">
    <property type="entry name" value="QUINONE OXIDOREDUCTASE"/>
    <property type="match status" value="1"/>
</dbReference>
<dbReference type="SUPFAM" id="SSF51735">
    <property type="entry name" value="NAD(P)-binding Rossmann-fold domains"/>
    <property type="match status" value="1"/>
</dbReference>
<evidence type="ECO:0000313" key="5">
    <source>
        <dbReference type="Proteomes" id="UP000581769"/>
    </source>
</evidence>
<dbReference type="Pfam" id="PF08240">
    <property type="entry name" value="ADH_N"/>
    <property type="match status" value="1"/>
</dbReference>
<name>A0A840IV39_9PSEU</name>
<dbReference type="InterPro" id="IPR051603">
    <property type="entry name" value="Zinc-ADH_QOR/CCCR"/>
</dbReference>
<keyword evidence="5" id="KW-1185">Reference proteome</keyword>
<feature type="region of interest" description="Disordered" evidence="2">
    <location>
        <begin position="42"/>
        <end position="64"/>
    </location>
</feature>
<sequence length="336" mass="33571">MRAIVYSETGPSSVLRLVERPEPTAGPGEVVVRVVRSGVNPTDWKHRAGTGLSTPGGEVGPGHDGAGVVEAVGPGVDHVGTGDRVWLLLAGTGPVHGTAAELTVQPANRVVPLPDGASFDLGAALGVPFITAHRSLTSGTVPRLAAGALAGQTVLVAGGAGAVGNAAIQLARWAGATVITTVSSAEKAALARAAGAHHVVNYREGDPAAEILAAAPAGVDLIAEVAPAANIALDLAVAGNHGTVAIYAENGGNEVMLPAQAAMGKNLRFAFAVLYTLDEALVQAAVEDLTAALADDALRVGEAAGLPLHHYNLANTADAHDAVERGTIGKVLLDLG</sequence>
<dbReference type="EMBL" id="JACHMG010000001">
    <property type="protein sequence ID" value="MBB4685740.1"/>
    <property type="molecule type" value="Genomic_DNA"/>
</dbReference>
<dbReference type="InterPro" id="IPR013154">
    <property type="entry name" value="ADH-like_N"/>
</dbReference>
<dbReference type="InterPro" id="IPR013149">
    <property type="entry name" value="ADH-like_C"/>
</dbReference>
<protein>
    <submittedName>
        <fullName evidence="4">NADPH2:quinone reductase</fullName>
        <ecNumber evidence="4">1.6.5.5</ecNumber>
    </submittedName>
</protein>
<dbReference type="PANTHER" id="PTHR44154:SF1">
    <property type="entry name" value="QUINONE OXIDOREDUCTASE"/>
    <property type="match status" value="1"/>
</dbReference>